<dbReference type="EMBL" id="CAXLJM020000164">
    <property type="protein sequence ID" value="CAL8146778.1"/>
    <property type="molecule type" value="Genomic_DNA"/>
</dbReference>
<sequence>MGQRFQYNQEVSNSGLRSDQSTTLLENAITGLDSQVDQLSDDYEETNFLDIIAQELAGIYQIEGECGGVLQSSRSDDDYSATVVMGPRAMVKFFSDQSSTTLGFRIYFKKMLDLDTTTEAEGDRVCNSLVRIFKRLRENAYSTSSLNQGIEEESLVSVAMRLSWKHGVFRRANQHCEYDTITIYSAPKISSWNLVSRFPTANDTFNCPDIVTVMAKELRTSMYPMFLAVFKPVASYEIARENDEATSFAFTYEKGPLIVVTFTSDRSRYGHGFRLHFRMEKRTTETDDQLITYKLFHQNRRFQNEFAYRAEPNQIAIVAFSSGIRRAGRNQIDVTSFRPQVNESCSSDSLLVYDVYGRVGRTIVLTKNFTAEVSNVEETHMDGSTVVRRCTALVNSQLQTCINNENCHAPVGGSFRTKSSSFLAIYNSVNSTGSSEYGGFELASKMI</sequence>
<gene>
    <name evidence="1" type="ORF">ODALV1_LOCUS30931</name>
</gene>
<dbReference type="Proteomes" id="UP001642540">
    <property type="component" value="Unassembled WGS sequence"/>
</dbReference>
<accession>A0ABP1S824</accession>
<reference evidence="1 2" key="1">
    <citation type="submission" date="2024-08" db="EMBL/GenBank/DDBJ databases">
        <authorList>
            <person name="Cucini C."/>
            <person name="Frati F."/>
        </authorList>
    </citation>
    <scope>NUCLEOTIDE SEQUENCE [LARGE SCALE GENOMIC DNA]</scope>
</reference>
<protein>
    <recommendedName>
        <fullName evidence="3">CUB domain-containing protein</fullName>
    </recommendedName>
</protein>
<comment type="caution">
    <text evidence="1">The sequence shown here is derived from an EMBL/GenBank/DDBJ whole genome shotgun (WGS) entry which is preliminary data.</text>
</comment>
<organism evidence="1 2">
    <name type="scientific">Orchesella dallaii</name>
    <dbReference type="NCBI Taxonomy" id="48710"/>
    <lineage>
        <taxon>Eukaryota</taxon>
        <taxon>Metazoa</taxon>
        <taxon>Ecdysozoa</taxon>
        <taxon>Arthropoda</taxon>
        <taxon>Hexapoda</taxon>
        <taxon>Collembola</taxon>
        <taxon>Entomobryomorpha</taxon>
        <taxon>Entomobryoidea</taxon>
        <taxon>Orchesellidae</taxon>
        <taxon>Orchesellinae</taxon>
        <taxon>Orchesella</taxon>
    </lineage>
</organism>
<keyword evidence="2" id="KW-1185">Reference proteome</keyword>
<evidence type="ECO:0000313" key="2">
    <source>
        <dbReference type="Proteomes" id="UP001642540"/>
    </source>
</evidence>
<proteinExistence type="predicted"/>
<evidence type="ECO:0000313" key="1">
    <source>
        <dbReference type="EMBL" id="CAL8146778.1"/>
    </source>
</evidence>
<name>A0ABP1S824_9HEXA</name>
<evidence type="ECO:0008006" key="3">
    <source>
        <dbReference type="Google" id="ProtNLM"/>
    </source>
</evidence>